<keyword evidence="2" id="KW-0503">Monooxygenase</keyword>
<accession>A0A1R3TY53</accession>
<dbReference type="SUPFAM" id="SSF54909">
    <property type="entry name" value="Dimeric alpha+beta barrel"/>
    <property type="match status" value="1"/>
</dbReference>
<reference evidence="3" key="1">
    <citation type="submission" date="2016-10" db="EMBL/GenBank/DDBJ databases">
        <authorList>
            <person name="Wibberg D."/>
        </authorList>
    </citation>
    <scope>NUCLEOTIDE SEQUENCE [LARGE SCALE GENOMIC DNA]</scope>
</reference>
<evidence type="ECO:0000259" key="1">
    <source>
        <dbReference type="PROSITE" id="PS51725"/>
    </source>
</evidence>
<evidence type="ECO:0000313" key="3">
    <source>
        <dbReference type="Proteomes" id="UP000187891"/>
    </source>
</evidence>
<organism evidence="2 3">
    <name type="scientific">Agrobacterium rosae</name>
    <dbReference type="NCBI Taxonomy" id="1972867"/>
    <lineage>
        <taxon>Bacteria</taxon>
        <taxon>Pseudomonadati</taxon>
        <taxon>Pseudomonadota</taxon>
        <taxon>Alphaproteobacteria</taxon>
        <taxon>Hyphomicrobiales</taxon>
        <taxon>Rhizobiaceae</taxon>
        <taxon>Rhizobium/Agrobacterium group</taxon>
        <taxon>Agrobacterium</taxon>
    </lineage>
</organism>
<dbReference type="GO" id="GO:0004497">
    <property type="term" value="F:monooxygenase activity"/>
    <property type="evidence" value="ECO:0007669"/>
    <property type="project" value="UniProtKB-KW"/>
</dbReference>
<gene>
    <name evidence="2" type="primary">ycnE</name>
    <name evidence="2" type="ORF">DSM25559_3848</name>
</gene>
<dbReference type="PROSITE" id="PS51725">
    <property type="entry name" value="ABM"/>
    <property type="match status" value="1"/>
</dbReference>
<sequence length="100" mass="11150">MLIITGYVQVDPTDVAQFLADLRELAIASRKRPGNFAYDAGIEDPITGRLLISERWADQQALSAHLATADTVAFVARWQGRMQGNVRKFDASNERGLMDR</sequence>
<dbReference type="Proteomes" id="UP000187891">
    <property type="component" value="Unassembled WGS sequence"/>
</dbReference>
<evidence type="ECO:0000313" key="2">
    <source>
        <dbReference type="EMBL" id="SCX32010.1"/>
    </source>
</evidence>
<dbReference type="InterPro" id="IPR007138">
    <property type="entry name" value="ABM_dom"/>
</dbReference>
<protein>
    <submittedName>
        <fullName evidence="2">Putative monooxygenase YcnE</fullName>
        <ecNumber evidence="2">1.-.-.-</ecNumber>
    </submittedName>
</protein>
<feature type="domain" description="ABM" evidence="1">
    <location>
        <begin position="2"/>
        <end position="98"/>
    </location>
</feature>
<dbReference type="Pfam" id="PF03992">
    <property type="entry name" value="ABM"/>
    <property type="match status" value="1"/>
</dbReference>
<dbReference type="RefSeq" id="WP_077122005.1">
    <property type="nucleotide sequence ID" value="NZ_FMUE01000010.1"/>
</dbReference>
<dbReference type="EC" id="1.-.-.-" evidence="2"/>
<dbReference type="InterPro" id="IPR011008">
    <property type="entry name" value="Dimeric_a/b-barrel"/>
</dbReference>
<dbReference type="STRING" id="1907666.DSM25559_3848"/>
<dbReference type="Gene3D" id="3.30.70.100">
    <property type="match status" value="1"/>
</dbReference>
<name>A0A1R3TY53_9HYPH</name>
<dbReference type="EMBL" id="FMUE01000010">
    <property type="protein sequence ID" value="SCX32010.1"/>
    <property type="molecule type" value="Genomic_DNA"/>
</dbReference>
<dbReference type="AlphaFoldDB" id="A0A1R3TY53"/>
<keyword evidence="2" id="KW-0560">Oxidoreductase</keyword>
<proteinExistence type="predicted"/>